<keyword evidence="3" id="KW-0488">Methylation</keyword>
<dbReference type="InterPro" id="IPR041050">
    <property type="entry name" value="PilA4"/>
</dbReference>
<organism evidence="11 12">
    <name type="scientific">Deinococcus aquaticus</name>
    <dbReference type="NCBI Taxonomy" id="328692"/>
    <lineage>
        <taxon>Bacteria</taxon>
        <taxon>Thermotogati</taxon>
        <taxon>Deinococcota</taxon>
        <taxon>Deinococci</taxon>
        <taxon>Deinococcales</taxon>
        <taxon>Deinococcaceae</taxon>
        <taxon>Deinococcus</taxon>
    </lineage>
</organism>
<accession>A0ABY7V485</accession>
<dbReference type="InterPro" id="IPR045584">
    <property type="entry name" value="Pilin-like"/>
</dbReference>
<keyword evidence="5" id="KW-0574">Periplasm</keyword>
<keyword evidence="8" id="KW-0998">Cell outer membrane</keyword>
<name>A0ABY7V485_9DEIO</name>
<evidence type="ECO:0000256" key="3">
    <source>
        <dbReference type="ARBA" id="ARBA00022481"/>
    </source>
</evidence>
<gene>
    <name evidence="11" type="ORF">M8445_07350</name>
</gene>
<evidence type="ECO:0000256" key="4">
    <source>
        <dbReference type="ARBA" id="ARBA00022692"/>
    </source>
</evidence>
<dbReference type="PANTHER" id="PTHR30093">
    <property type="entry name" value="GENERAL SECRETION PATHWAY PROTEIN G"/>
    <property type="match status" value="1"/>
</dbReference>
<keyword evidence="6 9" id="KW-1133">Transmembrane helix</keyword>
<dbReference type="SUPFAM" id="SSF54523">
    <property type="entry name" value="Pili subunits"/>
    <property type="match status" value="1"/>
</dbReference>
<dbReference type="PANTHER" id="PTHR30093:SF44">
    <property type="entry name" value="TYPE II SECRETION SYSTEM CORE PROTEIN G"/>
    <property type="match status" value="1"/>
</dbReference>
<evidence type="ECO:0000256" key="8">
    <source>
        <dbReference type="ARBA" id="ARBA00023237"/>
    </source>
</evidence>
<comment type="subcellular location">
    <subcellularLocation>
        <location evidence="1">Cell outer membrane</location>
        <topology evidence="1">Single-pass membrane protein</topology>
    </subcellularLocation>
    <subcellularLocation>
        <location evidence="2">Periplasm</location>
    </subcellularLocation>
</comment>
<dbReference type="InterPro" id="IPR012902">
    <property type="entry name" value="N_methyl_site"/>
</dbReference>
<keyword evidence="4 9" id="KW-0812">Transmembrane</keyword>
<evidence type="ECO:0000256" key="6">
    <source>
        <dbReference type="ARBA" id="ARBA00022989"/>
    </source>
</evidence>
<dbReference type="NCBIfam" id="TIGR02532">
    <property type="entry name" value="IV_pilin_GFxxxE"/>
    <property type="match status" value="1"/>
</dbReference>
<feature type="domain" description="Pilin A4" evidence="10">
    <location>
        <begin position="39"/>
        <end position="85"/>
    </location>
</feature>
<dbReference type="Gene3D" id="3.30.700.10">
    <property type="entry name" value="Glycoprotein, Type 4 Pilin"/>
    <property type="match status" value="1"/>
</dbReference>
<keyword evidence="12" id="KW-1185">Reference proteome</keyword>
<feature type="transmembrane region" description="Helical" evidence="9">
    <location>
        <begin position="6"/>
        <end position="28"/>
    </location>
</feature>
<dbReference type="Pfam" id="PF18682">
    <property type="entry name" value="PilA4"/>
    <property type="match status" value="2"/>
</dbReference>
<dbReference type="PROSITE" id="PS00409">
    <property type="entry name" value="PROKAR_NTER_METHYL"/>
    <property type="match status" value="1"/>
</dbReference>
<evidence type="ECO:0000259" key="10">
    <source>
        <dbReference type="Pfam" id="PF18682"/>
    </source>
</evidence>
<protein>
    <submittedName>
        <fullName evidence="11">Prepilin-type N-terminal cleavage/methylation domain-containing protein</fullName>
    </submittedName>
</protein>
<reference evidence="11 12" key="1">
    <citation type="submission" date="2022-12" db="EMBL/GenBank/DDBJ databases">
        <title>Genome Sequence of Deinococcus aquaticus Type Strain PB314.</title>
        <authorList>
            <person name="Albert C."/>
            <person name="Hill J."/>
            <person name="Boren L."/>
            <person name="Scholz-Ng S."/>
            <person name="Fatema N."/>
            <person name="Grosso R."/>
            <person name="Soboslay E."/>
            <person name="Tuohy J."/>
        </authorList>
    </citation>
    <scope>NUCLEOTIDE SEQUENCE [LARGE SCALE GENOMIC DNA]</scope>
    <source>
        <strain evidence="11 12">PB-314</strain>
    </source>
</reference>
<evidence type="ECO:0000256" key="5">
    <source>
        <dbReference type="ARBA" id="ARBA00022764"/>
    </source>
</evidence>
<dbReference type="EMBL" id="CP115165">
    <property type="protein sequence ID" value="WDA60004.1"/>
    <property type="molecule type" value="Genomic_DNA"/>
</dbReference>
<feature type="domain" description="Pilin A4" evidence="10">
    <location>
        <begin position="93"/>
        <end position="144"/>
    </location>
</feature>
<proteinExistence type="predicted"/>
<dbReference type="RefSeq" id="WP_273990725.1">
    <property type="nucleotide sequence ID" value="NZ_BAABQT010000032.1"/>
</dbReference>
<evidence type="ECO:0000256" key="1">
    <source>
        <dbReference type="ARBA" id="ARBA00004203"/>
    </source>
</evidence>
<dbReference type="Pfam" id="PF07963">
    <property type="entry name" value="N_methyl"/>
    <property type="match status" value="1"/>
</dbReference>
<evidence type="ECO:0000256" key="9">
    <source>
        <dbReference type="SAM" id="Phobius"/>
    </source>
</evidence>
<evidence type="ECO:0000256" key="2">
    <source>
        <dbReference type="ARBA" id="ARBA00004418"/>
    </source>
</evidence>
<dbReference type="Proteomes" id="UP001217044">
    <property type="component" value="Chromosome"/>
</dbReference>
<evidence type="ECO:0000313" key="11">
    <source>
        <dbReference type="EMBL" id="WDA60004.1"/>
    </source>
</evidence>
<keyword evidence="7 9" id="KW-0472">Membrane</keyword>
<evidence type="ECO:0000256" key="7">
    <source>
        <dbReference type="ARBA" id="ARBA00023136"/>
    </source>
</evidence>
<evidence type="ECO:0000313" key="12">
    <source>
        <dbReference type="Proteomes" id="UP001217044"/>
    </source>
</evidence>
<sequence>MKNNTQGFTLIELLIVIAIIGILAAVLIPNLLSARSKANESAAQSFIRNTVTAVETNRDTVSGKLTNGGYSAAGVKATPAVITAYAPSTGSVQTCTSAQGKDVTELPAGIATCTISTGGQDNYVVNLAMDNGGLFAYDGSTVKKVTAAVSAP</sequence>